<name>A0AA46YLF9_9ACTN</name>
<dbReference type="PANTHER" id="PTHR42796">
    <property type="entry name" value="FUMARYLACETOACETATE HYDROLASE DOMAIN-CONTAINING PROTEIN 2A-RELATED"/>
    <property type="match status" value="1"/>
</dbReference>
<reference evidence="4" key="1">
    <citation type="submission" date="2022-01" db="EMBL/GenBank/DDBJ databases">
        <title>Nocardioidaceae gen. sp. A5X3R13.</title>
        <authorList>
            <person name="Lopez Marin M.A."/>
            <person name="Uhlik O."/>
        </authorList>
    </citation>
    <scope>NUCLEOTIDE SEQUENCE</scope>
    <source>
        <strain evidence="4">A5X3R13</strain>
    </source>
</reference>
<dbReference type="Pfam" id="PF01557">
    <property type="entry name" value="FAA_hydrolase"/>
    <property type="match status" value="1"/>
</dbReference>
<dbReference type="Proteomes" id="UP001164390">
    <property type="component" value="Chromosome"/>
</dbReference>
<dbReference type="InterPro" id="IPR036663">
    <property type="entry name" value="Fumarylacetoacetase_C_sf"/>
</dbReference>
<dbReference type="InterPro" id="IPR051121">
    <property type="entry name" value="FAH"/>
</dbReference>
<accession>A0AA46YLF9</accession>
<gene>
    <name evidence="4" type="ORF">L0C25_05780</name>
</gene>
<dbReference type="KEGG" id="sgrg:L0C25_05780"/>
<dbReference type="GO" id="GO:0019752">
    <property type="term" value="P:carboxylic acid metabolic process"/>
    <property type="evidence" value="ECO:0007669"/>
    <property type="project" value="UniProtKB-ARBA"/>
</dbReference>
<evidence type="ECO:0000256" key="2">
    <source>
        <dbReference type="ARBA" id="ARBA00022723"/>
    </source>
</evidence>
<dbReference type="PANTHER" id="PTHR42796:SF4">
    <property type="entry name" value="FUMARYLACETOACETATE HYDROLASE DOMAIN-CONTAINING PROTEIN 2A"/>
    <property type="match status" value="1"/>
</dbReference>
<evidence type="ECO:0000259" key="3">
    <source>
        <dbReference type="Pfam" id="PF01557"/>
    </source>
</evidence>
<dbReference type="RefSeq" id="WP_271635490.1">
    <property type="nucleotide sequence ID" value="NZ_CP094970.1"/>
</dbReference>
<feature type="domain" description="Fumarylacetoacetase-like C-terminal" evidence="3">
    <location>
        <begin position="75"/>
        <end position="279"/>
    </location>
</feature>
<keyword evidence="2" id="KW-0479">Metal-binding</keyword>
<dbReference type="EMBL" id="CP094970">
    <property type="protein sequence ID" value="UYM06582.1"/>
    <property type="molecule type" value="Genomic_DNA"/>
</dbReference>
<dbReference type="SUPFAM" id="SSF56529">
    <property type="entry name" value="FAH"/>
    <property type="match status" value="1"/>
</dbReference>
<protein>
    <submittedName>
        <fullName evidence="4">Fumarylacetoacetate hydrolase family protein</fullName>
    </submittedName>
</protein>
<keyword evidence="5" id="KW-1185">Reference proteome</keyword>
<dbReference type="GO" id="GO:0016787">
    <property type="term" value="F:hydrolase activity"/>
    <property type="evidence" value="ECO:0007669"/>
    <property type="project" value="UniProtKB-KW"/>
</dbReference>
<organism evidence="4 5">
    <name type="scientific">Solicola gregarius</name>
    <dbReference type="NCBI Taxonomy" id="2908642"/>
    <lineage>
        <taxon>Bacteria</taxon>
        <taxon>Bacillati</taxon>
        <taxon>Actinomycetota</taxon>
        <taxon>Actinomycetes</taxon>
        <taxon>Propionibacteriales</taxon>
        <taxon>Nocardioidaceae</taxon>
        <taxon>Solicola</taxon>
    </lineage>
</organism>
<sequence>MELMRLGDRGAERPAVRANGTTYDLSPLTDDIGRAFFASDGVERVREALGSGRLAPLPDVETLRIGPPVANPSAVVCIGQNYAAHAAESGSPPPENPIVFFKHPSCVVGPDDDVVLPPGSVKTDWEVELVVVIGKRADRIGSVDDALAHVAGYTIGNDVSERHWQLDLSVGQWSKGKCFPTFGPLGPSVVTDDLDPASLAIRSWVNDEPRQDSTTADLIFSVPYLVWHLSQCMILEPGDLVFTGTPEGVALSGRFPYLAQGDTVALEIESLGRQTQAVVTR</sequence>
<comment type="similarity">
    <text evidence="1">Belongs to the FAH family.</text>
</comment>
<dbReference type="GO" id="GO:0046872">
    <property type="term" value="F:metal ion binding"/>
    <property type="evidence" value="ECO:0007669"/>
    <property type="project" value="UniProtKB-KW"/>
</dbReference>
<proteinExistence type="inferred from homology"/>
<dbReference type="Gene3D" id="3.90.850.10">
    <property type="entry name" value="Fumarylacetoacetase-like, C-terminal domain"/>
    <property type="match status" value="1"/>
</dbReference>
<keyword evidence="4" id="KW-0378">Hydrolase</keyword>
<evidence type="ECO:0000313" key="5">
    <source>
        <dbReference type="Proteomes" id="UP001164390"/>
    </source>
</evidence>
<dbReference type="GO" id="GO:0016853">
    <property type="term" value="F:isomerase activity"/>
    <property type="evidence" value="ECO:0007669"/>
    <property type="project" value="UniProtKB-ARBA"/>
</dbReference>
<dbReference type="AlphaFoldDB" id="A0AA46YLF9"/>
<evidence type="ECO:0000256" key="1">
    <source>
        <dbReference type="ARBA" id="ARBA00010211"/>
    </source>
</evidence>
<dbReference type="FunFam" id="3.90.850.10:FF:000002">
    <property type="entry name" value="2-hydroxyhepta-2,4-diene-1,7-dioate isomerase"/>
    <property type="match status" value="1"/>
</dbReference>
<evidence type="ECO:0000313" key="4">
    <source>
        <dbReference type="EMBL" id="UYM06582.1"/>
    </source>
</evidence>
<dbReference type="InterPro" id="IPR011234">
    <property type="entry name" value="Fumarylacetoacetase-like_C"/>
</dbReference>